<evidence type="ECO:0000256" key="1">
    <source>
        <dbReference type="ARBA" id="ARBA00004651"/>
    </source>
</evidence>
<dbReference type="PANTHER" id="PTHR33884">
    <property type="entry name" value="UPF0410 PROTEIN YMGE"/>
    <property type="match status" value="1"/>
</dbReference>
<evidence type="ECO:0000256" key="5">
    <source>
        <dbReference type="ARBA" id="ARBA00022989"/>
    </source>
</evidence>
<keyword evidence="6 7" id="KW-0472">Membrane</keyword>
<sequence>MGLLWAIISWIIIGAIIGLIARAIMPGKQSMGLGLTIVLGVIGAIVGGFLGGLFGGDGISGIMNNPWSIGTILLAVIGALIVMVIYGLATGSRNRA</sequence>
<dbReference type="Pfam" id="PF04226">
    <property type="entry name" value="Transgly_assoc"/>
    <property type="match status" value="1"/>
</dbReference>
<dbReference type="RefSeq" id="WP_193866752.1">
    <property type="nucleotide sequence ID" value="NZ_JADEYR010000018.1"/>
</dbReference>
<gene>
    <name evidence="8" type="ORF">IOE58_12765</name>
</gene>
<dbReference type="EMBL" id="JADEYR010000018">
    <property type="protein sequence ID" value="MBE9405014.1"/>
    <property type="molecule type" value="Genomic_DNA"/>
</dbReference>
<feature type="transmembrane region" description="Helical" evidence="7">
    <location>
        <begin position="67"/>
        <end position="89"/>
    </location>
</feature>
<comment type="caution">
    <text evidence="8">The sequence shown here is derived from an EMBL/GenBank/DDBJ whole genome shotgun (WGS) entry which is preliminary data.</text>
</comment>
<keyword evidence="9" id="KW-1185">Reference proteome</keyword>
<keyword evidence="3" id="KW-1003">Cell membrane</keyword>
<comment type="subcellular location">
    <subcellularLocation>
        <location evidence="1">Cell membrane</location>
        <topology evidence="1">Multi-pass membrane protein</topology>
    </subcellularLocation>
</comment>
<evidence type="ECO:0000313" key="8">
    <source>
        <dbReference type="EMBL" id="MBE9405014.1"/>
    </source>
</evidence>
<accession>A0ABR9W3L7</accession>
<organism evidence="8 9">
    <name type="scientific">Brachybacterium epidermidis</name>
    <dbReference type="NCBI Taxonomy" id="2781983"/>
    <lineage>
        <taxon>Bacteria</taxon>
        <taxon>Bacillati</taxon>
        <taxon>Actinomycetota</taxon>
        <taxon>Actinomycetes</taxon>
        <taxon>Micrococcales</taxon>
        <taxon>Dermabacteraceae</taxon>
        <taxon>Brachybacterium</taxon>
    </lineage>
</organism>
<feature type="transmembrane region" description="Helical" evidence="7">
    <location>
        <begin position="32"/>
        <end position="55"/>
    </location>
</feature>
<keyword evidence="4 7" id="KW-0812">Transmembrane</keyword>
<dbReference type="PANTHER" id="PTHR33884:SF3">
    <property type="entry name" value="UPF0410 PROTEIN YMGE"/>
    <property type="match status" value="1"/>
</dbReference>
<comment type="similarity">
    <text evidence="2">Belongs to the UPF0410 family.</text>
</comment>
<name>A0ABR9W3L7_9MICO</name>
<dbReference type="InterPro" id="IPR007341">
    <property type="entry name" value="Transgly_assoc"/>
</dbReference>
<protein>
    <submittedName>
        <fullName evidence="8">GlsB/YeaQ/YmgE family stress response membrane protein</fullName>
    </submittedName>
</protein>
<dbReference type="Proteomes" id="UP000644727">
    <property type="component" value="Unassembled WGS sequence"/>
</dbReference>
<reference evidence="8 9" key="1">
    <citation type="submission" date="2020-10" db="EMBL/GenBank/DDBJ databases">
        <title>Draft genome and description of Brachybacterium epidermidis sp nov.</title>
        <authorList>
            <person name="Boxberger M."/>
            <person name="La Scola B."/>
        </authorList>
    </citation>
    <scope>NUCLEOTIDE SEQUENCE [LARGE SCALE GENOMIC DNA]</scope>
    <source>
        <strain evidence="8 9">Marseille-Q2903</strain>
    </source>
</reference>
<evidence type="ECO:0000256" key="6">
    <source>
        <dbReference type="ARBA" id="ARBA00023136"/>
    </source>
</evidence>
<keyword evidence="5 7" id="KW-1133">Transmembrane helix</keyword>
<evidence type="ECO:0000256" key="7">
    <source>
        <dbReference type="SAM" id="Phobius"/>
    </source>
</evidence>
<proteinExistence type="inferred from homology"/>
<feature type="transmembrane region" description="Helical" evidence="7">
    <location>
        <begin position="6"/>
        <end position="25"/>
    </location>
</feature>
<evidence type="ECO:0000256" key="2">
    <source>
        <dbReference type="ARBA" id="ARBA00011006"/>
    </source>
</evidence>
<evidence type="ECO:0000256" key="3">
    <source>
        <dbReference type="ARBA" id="ARBA00022475"/>
    </source>
</evidence>
<evidence type="ECO:0000256" key="4">
    <source>
        <dbReference type="ARBA" id="ARBA00022692"/>
    </source>
</evidence>
<evidence type="ECO:0000313" key="9">
    <source>
        <dbReference type="Proteomes" id="UP000644727"/>
    </source>
</evidence>